<evidence type="ECO:0000313" key="1">
    <source>
        <dbReference type="EMBL" id="MBH8571571.1"/>
    </source>
</evidence>
<keyword evidence="2" id="KW-1185">Reference proteome</keyword>
<comment type="caution">
    <text evidence="1">The sequence shown here is derived from an EMBL/GenBank/DDBJ whole genome shotgun (WGS) entry which is preliminary data.</text>
</comment>
<evidence type="ECO:0000313" key="2">
    <source>
        <dbReference type="Proteomes" id="UP000662314"/>
    </source>
</evidence>
<organism evidence="1 2">
    <name type="scientific">Dendronalium phyllosphericum CENA369</name>
    <dbReference type="NCBI Taxonomy" id="1725256"/>
    <lineage>
        <taxon>Bacteria</taxon>
        <taxon>Bacillati</taxon>
        <taxon>Cyanobacteriota</taxon>
        <taxon>Cyanophyceae</taxon>
        <taxon>Nostocales</taxon>
        <taxon>Nostocaceae</taxon>
        <taxon>Dendronalium</taxon>
        <taxon>Dendronalium phyllosphericum</taxon>
    </lineage>
</organism>
<dbReference type="Proteomes" id="UP000662314">
    <property type="component" value="Unassembled WGS sequence"/>
</dbReference>
<protein>
    <submittedName>
        <fullName evidence="1">Uncharacterized protein</fullName>
    </submittedName>
</protein>
<accession>A0A8J7LC35</accession>
<dbReference type="EMBL" id="JAECZA010000001">
    <property type="protein sequence ID" value="MBH8571571.1"/>
    <property type="molecule type" value="Genomic_DNA"/>
</dbReference>
<proteinExistence type="predicted"/>
<gene>
    <name evidence="1" type="ORF">I8752_00720</name>
</gene>
<dbReference type="AlphaFoldDB" id="A0A8J7LC35"/>
<reference evidence="1 2" key="1">
    <citation type="journal article" date="2021" name="Int. J. Syst. Evol. Microbiol.">
        <title>Amazonocrinis nigriterrae gen. nov., sp. nov., Atlanticothrix silvestris gen. nov., sp. nov. and Dendronalium phyllosphericum gen. nov., sp. nov., nostocacean cyanobacteria from Brazilian environments.</title>
        <authorList>
            <person name="Alvarenga D.O."/>
            <person name="Andreote A.P.D."/>
            <person name="Branco L.H.Z."/>
            <person name="Delbaje E."/>
            <person name="Cruz R.B."/>
            <person name="Varani A.M."/>
            <person name="Fiore M.F."/>
        </authorList>
    </citation>
    <scope>NUCLEOTIDE SEQUENCE [LARGE SCALE GENOMIC DNA]</scope>
    <source>
        <strain evidence="1 2">CENA369</strain>
    </source>
</reference>
<dbReference type="RefSeq" id="WP_214430398.1">
    <property type="nucleotide sequence ID" value="NZ_CAWPUQ010000001.1"/>
</dbReference>
<name>A0A8J7LC35_9NOST</name>
<sequence length="47" mass="5279">MRKLSIAHLRGICNRSGHLSVRVTLNSVRACRRLGYGGWIGFLPSRL</sequence>